<dbReference type="EMBL" id="AZHW01000827">
    <property type="protein sequence ID" value="ETW96155.1"/>
    <property type="molecule type" value="Genomic_DNA"/>
</dbReference>
<gene>
    <name evidence="2" type="ORF">ETSY1_27720</name>
</gene>
<dbReference type="AlphaFoldDB" id="W4LEM4"/>
<proteinExistence type="predicted"/>
<feature type="compositionally biased region" description="Basic and acidic residues" evidence="1">
    <location>
        <begin position="1"/>
        <end position="10"/>
    </location>
</feature>
<dbReference type="Proteomes" id="UP000019141">
    <property type="component" value="Unassembled WGS sequence"/>
</dbReference>
<dbReference type="InterPro" id="IPR008773">
    <property type="entry name" value="PhnI"/>
</dbReference>
<accession>W4LEM4</accession>
<organism evidence="2 3">
    <name type="scientific">Entotheonella factor</name>
    <dbReference type="NCBI Taxonomy" id="1429438"/>
    <lineage>
        <taxon>Bacteria</taxon>
        <taxon>Pseudomonadati</taxon>
        <taxon>Nitrospinota/Tectimicrobiota group</taxon>
        <taxon>Candidatus Tectimicrobiota</taxon>
        <taxon>Candidatus Entotheonellia</taxon>
        <taxon>Candidatus Entotheonellales</taxon>
        <taxon>Candidatus Entotheonellaceae</taxon>
        <taxon>Candidatus Entotheonella</taxon>
    </lineage>
</organism>
<comment type="caution">
    <text evidence="2">The sequence shown here is derived from an EMBL/GenBank/DDBJ whole genome shotgun (WGS) entry which is preliminary data.</text>
</comment>
<evidence type="ECO:0008006" key="4">
    <source>
        <dbReference type="Google" id="ProtNLM"/>
    </source>
</evidence>
<dbReference type="GO" id="GO:0019634">
    <property type="term" value="P:organic phosphonate metabolic process"/>
    <property type="evidence" value="ECO:0007669"/>
    <property type="project" value="InterPro"/>
</dbReference>
<name>W4LEM4_ENTF1</name>
<reference evidence="2 3" key="1">
    <citation type="journal article" date="2014" name="Nature">
        <title>An environmental bacterial taxon with a large and distinct metabolic repertoire.</title>
        <authorList>
            <person name="Wilson M.C."/>
            <person name="Mori T."/>
            <person name="Ruckert C."/>
            <person name="Uria A.R."/>
            <person name="Helf M.J."/>
            <person name="Takada K."/>
            <person name="Gernert C."/>
            <person name="Steffens U.A."/>
            <person name="Heycke N."/>
            <person name="Schmitt S."/>
            <person name="Rinke C."/>
            <person name="Helfrich E.J."/>
            <person name="Brachmann A.O."/>
            <person name="Gurgui C."/>
            <person name="Wakimoto T."/>
            <person name="Kracht M."/>
            <person name="Crusemann M."/>
            <person name="Hentschel U."/>
            <person name="Abe I."/>
            <person name="Matsunaga S."/>
            <person name="Kalinowski J."/>
            <person name="Takeyama H."/>
            <person name="Piel J."/>
        </authorList>
    </citation>
    <scope>NUCLEOTIDE SEQUENCE [LARGE SCALE GENOMIC DNA]</scope>
    <source>
        <strain evidence="3">TSY1</strain>
    </source>
</reference>
<dbReference type="PATRIC" id="fig|1429438.4.peg.5288"/>
<dbReference type="HOGENOM" id="CLU_1304004_0_0_7"/>
<evidence type="ECO:0000313" key="3">
    <source>
        <dbReference type="Proteomes" id="UP000019141"/>
    </source>
</evidence>
<protein>
    <recommendedName>
        <fullName evidence="4">Carbon-phosphorus lyase complex subunit PhnI</fullName>
    </recommendedName>
</protein>
<evidence type="ECO:0000313" key="2">
    <source>
        <dbReference type="EMBL" id="ETW96155.1"/>
    </source>
</evidence>
<keyword evidence="3" id="KW-1185">Reference proteome</keyword>
<dbReference type="Pfam" id="PF05861">
    <property type="entry name" value="PhnI"/>
    <property type="match status" value="1"/>
</dbReference>
<evidence type="ECO:0000256" key="1">
    <source>
        <dbReference type="SAM" id="MobiDB-lite"/>
    </source>
</evidence>
<sequence length="218" mass="24262">MVDLLSREGLMEPAEPCDDQPVGDLTRQPLLFPAPRDVRLQNLARGDEGFILALGYATQRGYGSTHPFAGEIRQGEVSLVIEPPELGFPIDIGDLTVTECEMVNQFNGSDTQPPQFTRGYGLAFGYCERKTMSMALVDRALRSRELGQTPQAPPQDEEFVLYHSDNVEASGFVEHLKLPHYVDFQSELLLVRQLREEHASRHLQANSTATPSPQEPSP</sequence>
<feature type="region of interest" description="Disordered" evidence="1">
    <location>
        <begin position="1"/>
        <end position="28"/>
    </location>
</feature>